<name>A0A7W9GZ58_9ACTN</name>
<organism evidence="4 5">
    <name type="scientific">Streptomyces caelestis</name>
    <dbReference type="NCBI Taxonomy" id="36816"/>
    <lineage>
        <taxon>Bacteria</taxon>
        <taxon>Bacillati</taxon>
        <taxon>Actinomycetota</taxon>
        <taxon>Actinomycetes</taxon>
        <taxon>Kitasatosporales</taxon>
        <taxon>Streptomycetaceae</taxon>
        <taxon>Streptomyces</taxon>
    </lineage>
</organism>
<dbReference type="GO" id="GO:0004674">
    <property type="term" value="F:protein serine/threonine kinase activity"/>
    <property type="evidence" value="ECO:0007669"/>
    <property type="project" value="UniProtKB-KW"/>
</dbReference>
<dbReference type="InterPro" id="IPR036890">
    <property type="entry name" value="HATPase_C_sf"/>
</dbReference>
<dbReference type="PANTHER" id="PTHR35526:SF3">
    <property type="entry name" value="ANTI-SIGMA-F FACTOR RSBW"/>
    <property type="match status" value="1"/>
</dbReference>
<dbReference type="InterPro" id="IPR003594">
    <property type="entry name" value="HATPase_dom"/>
</dbReference>
<evidence type="ECO:0000259" key="3">
    <source>
        <dbReference type="Pfam" id="PF13581"/>
    </source>
</evidence>
<keyword evidence="1" id="KW-0723">Serine/threonine-protein kinase</keyword>
<comment type="caution">
    <text evidence="4">The sequence shown here is derived from an EMBL/GenBank/DDBJ whole genome shotgun (WGS) entry which is preliminary data.</text>
</comment>
<dbReference type="AlphaFoldDB" id="A0A7W9GZ58"/>
<proteinExistence type="predicted"/>
<dbReference type="RefSeq" id="WP_230299812.1">
    <property type="nucleotide sequence ID" value="NZ_JACHNE010000001.1"/>
</dbReference>
<keyword evidence="1" id="KW-0808">Transferase</keyword>
<evidence type="ECO:0000256" key="1">
    <source>
        <dbReference type="ARBA" id="ARBA00022527"/>
    </source>
</evidence>
<dbReference type="Gene3D" id="3.30.565.10">
    <property type="entry name" value="Histidine kinase-like ATPase, C-terminal domain"/>
    <property type="match status" value="1"/>
</dbReference>
<protein>
    <submittedName>
        <fullName evidence="4">Anti-sigma regulatory factor (Ser/Thr protein kinase)</fullName>
    </submittedName>
</protein>
<dbReference type="InterPro" id="IPR050267">
    <property type="entry name" value="Anti-sigma-factor_SerPK"/>
</dbReference>
<dbReference type="CDD" id="cd16936">
    <property type="entry name" value="HATPase_RsbW-like"/>
    <property type="match status" value="1"/>
</dbReference>
<dbReference type="SUPFAM" id="SSF55874">
    <property type="entry name" value="ATPase domain of HSP90 chaperone/DNA topoisomerase II/histidine kinase"/>
    <property type="match status" value="1"/>
</dbReference>
<evidence type="ECO:0000313" key="4">
    <source>
        <dbReference type="EMBL" id="MBB5792767.1"/>
    </source>
</evidence>
<reference evidence="4 5" key="1">
    <citation type="submission" date="2020-08" db="EMBL/GenBank/DDBJ databases">
        <title>Sequencing the genomes of 1000 actinobacteria strains.</title>
        <authorList>
            <person name="Klenk H.-P."/>
        </authorList>
    </citation>
    <scope>NUCLEOTIDE SEQUENCE [LARGE SCALE GENOMIC DNA]</scope>
    <source>
        <strain evidence="4 5">DSM 40084</strain>
    </source>
</reference>
<feature type="region of interest" description="Disordered" evidence="2">
    <location>
        <begin position="70"/>
        <end position="136"/>
    </location>
</feature>
<evidence type="ECO:0000256" key="2">
    <source>
        <dbReference type="SAM" id="MobiDB-lite"/>
    </source>
</evidence>
<gene>
    <name evidence="4" type="ORF">HDA41_000731</name>
</gene>
<dbReference type="EMBL" id="JACHNE010000001">
    <property type="protein sequence ID" value="MBB5792767.1"/>
    <property type="molecule type" value="Genomic_DNA"/>
</dbReference>
<dbReference type="Pfam" id="PF13581">
    <property type="entry name" value="HATPase_c_2"/>
    <property type="match status" value="1"/>
</dbReference>
<feature type="domain" description="Histidine kinase/HSP90-like ATPase" evidence="3">
    <location>
        <begin position="33"/>
        <end position="124"/>
    </location>
</feature>
<keyword evidence="1" id="KW-0418">Kinase</keyword>
<keyword evidence="5" id="KW-1185">Reference proteome</keyword>
<sequence length="136" mass="14808">MDEPADATAMAPRYSLAEGASASWSGHGRRGWETVSSDLELAVTELVTNALVHADSEVEVRLREYADRLRVDVRDSDPRPPLPAPVLQSGETDRESEHGRGLLIVDALASSWGNSPSGRGKSVWFELTRPPASERD</sequence>
<feature type="region of interest" description="Disordered" evidence="2">
    <location>
        <begin position="1"/>
        <end position="30"/>
    </location>
</feature>
<feature type="compositionally biased region" description="Basic and acidic residues" evidence="2">
    <location>
        <begin position="91"/>
        <end position="100"/>
    </location>
</feature>
<evidence type="ECO:0000313" key="5">
    <source>
        <dbReference type="Proteomes" id="UP000590647"/>
    </source>
</evidence>
<dbReference type="PANTHER" id="PTHR35526">
    <property type="entry name" value="ANTI-SIGMA-F FACTOR RSBW-RELATED"/>
    <property type="match status" value="1"/>
</dbReference>
<dbReference type="Proteomes" id="UP000590647">
    <property type="component" value="Unassembled WGS sequence"/>
</dbReference>
<accession>A0A7W9GZ58</accession>